<feature type="binding site" evidence="11">
    <location>
        <position position="284"/>
    </location>
    <ligand>
        <name>oxalate</name>
        <dbReference type="ChEBI" id="CHEBI:30623"/>
    </ligand>
</feature>
<dbReference type="PRINTS" id="PR00325">
    <property type="entry name" value="GERMIN"/>
</dbReference>
<dbReference type="InterPro" id="IPR001929">
    <property type="entry name" value="Germin"/>
</dbReference>
<dbReference type="GO" id="GO:0030145">
    <property type="term" value="F:manganese ion binding"/>
    <property type="evidence" value="ECO:0007669"/>
    <property type="project" value="InterPro"/>
</dbReference>
<evidence type="ECO:0000256" key="2">
    <source>
        <dbReference type="ARBA" id="ARBA00004271"/>
    </source>
</evidence>
<evidence type="ECO:0000256" key="7">
    <source>
        <dbReference type="ARBA" id="ARBA00022729"/>
    </source>
</evidence>
<dbReference type="InterPro" id="IPR006045">
    <property type="entry name" value="Cupin_1"/>
</dbReference>
<dbReference type="AlphaFoldDB" id="A0A8S2AUR3"/>
<evidence type="ECO:0000256" key="8">
    <source>
        <dbReference type="ARBA" id="ARBA00023157"/>
    </source>
</evidence>
<comment type="subcellular location">
    <subcellularLocation>
        <location evidence="2">Secreted</location>
        <location evidence="2">Extracellular space</location>
        <location evidence="2">Apoplast</location>
    </subcellularLocation>
</comment>
<feature type="region of interest" description="Disordered" evidence="14">
    <location>
        <begin position="95"/>
        <end position="116"/>
    </location>
</feature>
<keyword evidence="4" id="KW-0052">Apoplast</keyword>
<keyword evidence="10 11" id="KW-0464">Manganese</keyword>
<evidence type="ECO:0000256" key="10">
    <source>
        <dbReference type="ARBA" id="ARBA00023211"/>
    </source>
</evidence>
<evidence type="ECO:0000256" key="13">
    <source>
        <dbReference type="PIRSR" id="PIRSR601929-3"/>
    </source>
</evidence>
<evidence type="ECO:0000256" key="11">
    <source>
        <dbReference type="PIRSR" id="PIRSR601929-1"/>
    </source>
</evidence>
<keyword evidence="8 13" id="KW-1015">Disulfide bond</keyword>
<evidence type="ECO:0000256" key="5">
    <source>
        <dbReference type="ARBA" id="ARBA00022525"/>
    </source>
</evidence>
<keyword evidence="17" id="KW-1185">Reference proteome</keyword>
<feature type="binding site" evidence="12">
    <location>
        <position position="331"/>
    </location>
    <ligand>
        <name>Mn(2+)</name>
        <dbReference type="ChEBI" id="CHEBI:29035"/>
    </ligand>
</feature>
<evidence type="ECO:0000256" key="6">
    <source>
        <dbReference type="ARBA" id="ARBA00022723"/>
    </source>
</evidence>
<evidence type="ECO:0000256" key="3">
    <source>
        <dbReference type="ARBA" id="ARBA00007456"/>
    </source>
</evidence>
<dbReference type="GO" id="GO:0048046">
    <property type="term" value="C:apoplast"/>
    <property type="evidence" value="ECO:0007669"/>
    <property type="project" value="UniProtKB-SubCell"/>
</dbReference>
<feature type="binding site" evidence="12">
    <location>
        <position position="289"/>
    </location>
    <ligand>
        <name>Mn(2+)</name>
        <dbReference type="ChEBI" id="CHEBI:29035"/>
    </ligand>
</feature>
<keyword evidence="6 11" id="KW-0479">Metal-binding</keyword>
<dbReference type="Gene3D" id="2.60.120.10">
    <property type="entry name" value="Jelly Rolls"/>
    <property type="match status" value="1"/>
</dbReference>
<evidence type="ECO:0000256" key="14">
    <source>
        <dbReference type="SAM" id="MobiDB-lite"/>
    </source>
</evidence>
<dbReference type="SUPFAM" id="SSF51182">
    <property type="entry name" value="RmlC-like cupins"/>
    <property type="match status" value="1"/>
</dbReference>
<feature type="domain" description="Cupin type-1" evidence="15">
    <location>
        <begin position="234"/>
        <end position="385"/>
    </location>
</feature>
<evidence type="ECO:0000256" key="12">
    <source>
        <dbReference type="PIRSR" id="PIRSR601929-2"/>
    </source>
</evidence>
<sequence>MDQETKPGYEPDRIPHSIFATSVTPKQEWSIQSNESLFSIHMGDHSFSKMYKSGELTNFEYTASPYISYNNNNIDNKNTLTDPGTKEVNITVVETGPKTGNRDGLINVPKPDPRPQIPISPTKSYHSETSNNSTASFAFPTLGEYQQERKTSLNMKSESGKRELSRLDSKTGLYPDASKQGGAGPAGVISFANAYDPSPLQDFCVAIDDLKGVSVNGKFCKDPKRVDAKDFFFSGLNVPGNTDNQVGSNVTTVNVDQIPGLNTMGISLVRIDYAPDGQNPPHTHPRGSEILVLVKGTLYVGFVSSNQDNNRLFAKVLHPGDVFVFPIGMIHFQVNIGKIPAVAFAGLSSQNAGVITIANAVFGSNPPIYPELLARAFQLDASVVKELQAKFGSI</sequence>
<organism evidence="16 17">
    <name type="scientific">Arabidopsis arenosa</name>
    <name type="common">Sand rock-cress</name>
    <name type="synonym">Cardaminopsis arenosa</name>
    <dbReference type="NCBI Taxonomy" id="38785"/>
    <lineage>
        <taxon>Eukaryota</taxon>
        <taxon>Viridiplantae</taxon>
        <taxon>Streptophyta</taxon>
        <taxon>Embryophyta</taxon>
        <taxon>Tracheophyta</taxon>
        <taxon>Spermatophyta</taxon>
        <taxon>Magnoliopsida</taxon>
        <taxon>eudicotyledons</taxon>
        <taxon>Gunneridae</taxon>
        <taxon>Pentapetalae</taxon>
        <taxon>rosids</taxon>
        <taxon>malvids</taxon>
        <taxon>Brassicales</taxon>
        <taxon>Brassicaceae</taxon>
        <taxon>Camelineae</taxon>
        <taxon>Arabidopsis</taxon>
    </lineage>
</organism>
<evidence type="ECO:0000256" key="1">
    <source>
        <dbReference type="ARBA" id="ARBA00003629"/>
    </source>
</evidence>
<dbReference type="Pfam" id="PF00190">
    <property type="entry name" value="Cupin_1"/>
    <property type="match status" value="1"/>
</dbReference>
<evidence type="ECO:0000313" key="16">
    <source>
        <dbReference type="EMBL" id="CAE6205531.1"/>
    </source>
</evidence>
<evidence type="ECO:0000259" key="15">
    <source>
        <dbReference type="SMART" id="SM00835"/>
    </source>
</evidence>
<keyword evidence="9" id="KW-0325">Glycoprotein</keyword>
<evidence type="ECO:0000256" key="4">
    <source>
        <dbReference type="ARBA" id="ARBA00022523"/>
    </source>
</evidence>
<keyword evidence="5" id="KW-0964">Secreted</keyword>
<dbReference type="PROSITE" id="PS00725">
    <property type="entry name" value="GERMIN"/>
    <property type="match status" value="1"/>
</dbReference>
<dbReference type="FunFam" id="2.60.120.10:FF:000005">
    <property type="entry name" value="Germin-like protein subfamily 1 member 8"/>
    <property type="match status" value="1"/>
</dbReference>
<protein>
    <recommendedName>
        <fullName evidence="15">Cupin type-1 domain-containing protein</fullName>
    </recommendedName>
</protein>
<dbReference type="SMART" id="SM00835">
    <property type="entry name" value="Cupin_1"/>
    <property type="match status" value="1"/>
</dbReference>
<dbReference type="InterPro" id="IPR011051">
    <property type="entry name" value="RmlC_Cupin_sf"/>
</dbReference>
<feature type="binding site" evidence="11">
    <location>
        <position position="289"/>
    </location>
    <ligand>
        <name>oxalate</name>
        <dbReference type="ChEBI" id="CHEBI:30623"/>
    </ligand>
</feature>
<dbReference type="InterPro" id="IPR019780">
    <property type="entry name" value="Germin_Mn-BS"/>
</dbReference>
<comment type="similarity">
    <text evidence="3">Belongs to the germin family.</text>
</comment>
<dbReference type="EMBL" id="LR999457">
    <property type="protein sequence ID" value="CAE6205531.1"/>
    <property type="molecule type" value="Genomic_DNA"/>
</dbReference>
<dbReference type="PANTHER" id="PTHR31238">
    <property type="entry name" value="GERMIN-LIKE PROTEIN SUBFAMILY 3 MEMBER 3"/>
    <property type="match status" value="1"/>
</dbReference>
<gene>
    <name evidence="16" type="ORF">AARE701A_LOCUS20120</name>
</gene>
<dbReference type="Proteomes" id="UP000682877">
    <property type="component" value="Chromosome 7"/>
</dbReference>
<keyword evidence="7" id="KW-0732">Signal</keyword>
<comment type="function">
    <text evidence="1">May play a role in plant defense. Probably has no oxalate oxidase activity even if the active site is conserved.</text>
</comment>
<dbReference type="CDD" id="cd02241">
    <property type="entry name" value="cupin_OxOx"/>
    <property type="match status" value="1"/>
</dbReference>
<feature type="binding site" evidence="12">
    <location>
        <position position="284"/>
    </location>
    <ligand>
        <name>Mn(2+)</name>
        <dbReference type="ChEBI" id="CHEBI:29035"/>
    </ligand>
</feature>
<feature type="disulfide bond" evidence="13">
    <location>
        <begin position="204"/>
        <end position="220"/>
    </location>
</feature>
<feature type="binding site" evidence="12">
    <location>
        <position position="282"/>
    </location>
    <ligand>
        <name>Mn(2+)</name>
        <dbReference type="ChEBI" id="CHEBI:29035"/>
    </ligand>
</feature>
<proteinExistence type="inferred from homology"/>
<evidence type="ECO:0000313" key="17">
    <source>
        <dbReference type="Proteomes" id="UP000682877"/>
    </source>
</evidence>
<feature type="binding site" evidence="11">
    <location>
        <position position="279"/>
    </location>
    <ligand>
        <name>oxalate</name>
        <dbReference type="ChEBI" id="CHEBI:30623"/>
    </ligand>
</feature>
<name>A0A8S2AUR3_ARAAE</name>
<reference evidence="16" key="1">
    <citation type="submission" date="2021-01" db="EMBL/GenBank/DDBJ databases">
        <authorList>
            <person name="Bezrukov I."/>
        </authorList>
    </citation>
    <scope>NUCLEOTIDE SEQUENCE</scope>
</reference>
<dbReference type="InterPro" id="IPR014710">
    <property type="entry name" value="RmlC-like_jellyroll"/>
</dbReference>
<evidence type="ECO:0000256" key="9">
    <source>
        <dbReference type="ARBA" id="ARBA00023180"/>
    </source>
</evidence>
<accession>A0A8S2AUR3</accession>